<dbReference type="InterPro" id="IPR013083">
    <property type="entry name" value="Znf_RING/FYVE/PHD"/>
</dbReference>
<feature type="transmembrane region" description="Helical" evidence="11">
    <location>
        <begin position="255"/>
        <end position="274"/>
    </location>
</feature>
<feature type="domain" description="SIAH-type" evidence="13">
    <location>
        <begin position="64"/>
        <end position="122"/>
    </location>
</feature>
<evidence type="ECO:0000256" key="5">
    <source>
        <dbReference type="ARBA" id="ARBA00022723"/>
    </source>
</evidence>
<sequence>MLHDDLLEDLECPICCEYLIPPIRMCNTGHSICNQCREKISICPMCSSTFSTGRNVTLESVANKIKYPCEYRRYGCTEKMDLSERIPHQKKCSYKIIKCPKENCKFVGVLNDLINHCWENHEILNVDTRSDISYFFLTHDSLSNSYLLRQYDSNKFIYFWLRAKIVCFQVYLSIQMLAEPKEASKYNYQIQFTDGIRTILYSDTCQSIFVDDEDLFKISESCSLSMKSYLFYSKSESFRKTITIEKPDKNKNYSWFYLFILLVLIFCVFQYYFYPIYHTVFSIPSVSDSKVDKVKTKHKSKKHYKHLDDDDNNNSNINTDFTYEDWIILIFFILPVLFSFILVFKTLRRILTFIRVEIGI</sequence>
<dbReference type="InterPro" id="IPR008974">
    <property type="entry name" value="TRAF-like"/>
</dbReference>
<evidence type="ECO:0000256" key="4">
    <source>
        <dbReference type="ARBA" id="ARBA00022679"/>
    </source>
</evidence>
<evidence type="ECO:0000256" key="7">
    <source>
        <dbReference type="ARBA" id="ARBA00022786"/>
    </source>
</evidence>
<dbReference type="GO" id="GO:0005737">
    <property type="term" value="C:cytoplasm"/>
    <property type="evidence" value="ECO:0007669"/>
    <property type="project" value="InterPro"/>
</dbReference>
<dbReference type="EMBL" id="OV651820">
    <property type="protein sequence ID" value="CAH1114295.1"/>
    <property type="molecule type" value="Genomic_DNA"/>
</dbReference>
<dbReference type="EC" id="2.3.2.27" evidence="10"/>
<evidence type="ECO:0000256" key="6">
    <source>
        <dbReference type="ARBA" id="ARBA00022771"/>
    </source>
</evidence>
<dbReference type="Gene3D" id="2.60.210.10">
    <property type="entry name" value="Apoptosis, Tumor Necrosis Factor Receptor Associated Protein 2, Chain A"/>
    <property type="match status" value="1"/>
</dbReference>
<comment type="pathway">
    <text evidence="2 10">Protein modification; protein ubiquitination.</text>
</comment>
<dbReference type="InterPro" id="IPR049548">
    <property type="entry name" value="Sina-like_RING"/>
</dbReference>
<dbReference type="Pfam" id="PF21362">
    <property type="entry name" value="Sina_RING"/>
    <property type="match status" value="1"/>
</dbReference>
<dbReference type="Pfam" id="PF03145">
    <property type="entry name" value="Sina_TRAF"/>
    <property type="match status" value="1"/>
</dbReference>
<evidence type="ECO:0000256" key="3">
    <source>
        <dbReference type="ARBA" id="ARBA00009119"/>
    </source>
</evidence>
<evidence type="ECO:0000256" key="2">
    <source>
        <dbReference type="ARBA" id="ARBA00004906"/>
    </source>
</evidence>
<name>A0A9P0DCB7_9CUCU</name>
<dbReference type="SUPFAM" id="SSF57850">
    <property type="entry name" value="RING/U-box"/>
    <property type="match status" value="1"/>
</dbReference>
<dbReference type="GO" id="GO:0043161">
    <property type="term" value="P:proteasome-mediated ubiquitin-dependent protein catabolic process"/>
    <property type="evidence" value="ECO:0007669"/>
    <property type="project" value="TreeGrafter"/>
</dbReference>
<dbReference type="InterPro" id="IPR013010">
    <property type="entry name" value="Znf_SIAH"/>
</dbReference>
<evidence type="ECO:0000256" key="11">
    <source>
        <dbReference type="SAM" id="Phobius"/>
    </source>
</evidence>
<dbReference type="PANTHER" id="PTHR45877:SF2">
    <property type="entry name" value="E3 UBIQUITIN-PROTEIN LIGASE SINA-RELATED"/>
    <property type="match status" value="1"/>
</dbReference>
<dbReference type="AlphaFoldDB" id="A0A9P0DCB7"/>
<dbReference type="Pfam" id="PF21361">
    <property type="entry name" value="Sina_ZnF"/>
    <property type="match status" value="1"/>
</dbReference>
<evidence type="ECO:0000259" key="13">
    <source>
        <dbReference type="PROSITE" id="PS51081"/>
    </source>
</evidence>
<dbReference type="PANTHER" id="PTHR45877">
    <property type="entry name" value="E3 UBIQUITIN-PROTEIN LIGASE SIAH2"/>
    <property type="match status" value="1"/>
</dbReference>
<keyword evidence="5 10" id="KW-0479">Metal-binding</keyword>
<proteinExistence type="inferred from homology"/>
<comment type="domain">
    <text evidence="10">The SBD domain (substrate-binding domain) mediates the interaction with substrate proteins. It is related to the TRAF family.</text>
</comment>
<comment type="catalytic activity">
    <reaction evidence="1 10">
        <text>S-ubiquitinyl-[E2 ubiquitin-conjugating enzyme]-L-cysteine + [acceptor protein]-L-lysine = [E2 ubiquitin-conjugating enzyme]-L-cysteine + N(6)-ubiquitinyl-[acceptor protein]-L-lysine.</text>
        <dbReference type="EC" id="2.3.2.27"/>
    </reaction>
</comment>
<reference evidence="14" key="1">
    <citation type="submission" date="2022-01" db="EMBL/GenBank/DDBJ databases">
        <authorList>
            <person name="King R."/>
        </authorList>
    </citation>
    <scope>NUCLEOTIDE SEQUENCE</scope>
</reference>
<evidence type="ECO:0000256" key="8">
    <source>
        <dbReference type="ARBA" id="ARBA00022833"/>
    </source>
</evidence>
<dbReference type="GO" id="GO:0008270">
    <property type="term" value="F:zinc ion binding"/>
    <property type="evidence" value="ECO:0007669"/>
    <property type="project" value="UniProtKB-KW"/>
</dbReference>
<keyword evidence="4" id="KW-0808">Transferase</keyword>
<comment type="function">
    <text evidence="10">E3 ubiquitin-protein ligase that mediates ubiquitination and subsequent proteasomal degradation of target proteins. E3 ubiquitin ligases accept ubiquitin from an E2 ubiquitin-conjugating enzyme in the form of a thioester and then directly transfers the ubiquitin to targeted substrates.</text>
</comment>
<dbReference type="OrthoDB" id="196165at2759"/>
<keyword evidence="7 10" id="KW-0833">Ubl conjugation pathway</keyword>
<evidence type="ECO:0000259" key="12">
    <source>
        <dbReference type="PROSITE" id="PS50089"/>
    </source>
</evidence>
<dbReference type="Gene3D" id="3.30.40.10">
    <property type="entry name" value="Zinc/RING finger domain, C3HC4 (zinc finger)"/>
    <property type="match status" value="2"/>
</dbReference>
<evidence type="ECO:0000313" key="14">
    <source>
        <dbReference type="EMBL" id="CAH1114295.1"/>
    </source>
</evidence>
<evidence type="ECO:0000256" key="10">
    <source>
        <dbReference type="RuleBase" id="RU201113"/>
    </source>
</evidence>
<gene>
    <name evidence="14" type="ORF">PSYICH_LOCUS14681</name>
</gene>
<feature type="transmembrane region" description="Helical" evidence="11">
    <location>
        <begin position="326"/>
        <end position="344"/>
    </location>
</feature>
<keyword evidence="8 10" id="KW-0862">Zinc</keyword>
<dbReference type="InterPro" id="IPR004162">
    <property type="entry name" value="SINA-like_animal"/>
</dbReference>
<dbReference type="GO" id="GO:0061630">
    <property type="term" value="F:ubiquitin protein ligase activity"/>
    <property type="evidence" value="ECO:0007669"/>
    <property type="project" value="UniProtKB-EC"/>
</dbReference>
<dbReference type="SUPFAM" id="SSF49599">
    <property type="entry name" value="TRAF domain-like"/>
    <property type="match status" value="1"/>
</dbReference>
<accession>A0A9P0DCB7</accession>
<organism evidence="14 15">
    <name type="scientific">Psylliodes chrysocephalus</name>
    <dbReference type="NCBI Taxonomy" id="3402493"/>
    <lineage>
        <taxon>Eukaryota</taxon>
        <taxon>Metazoa</taxon>
        <taxon>Ecdysozoa</taxon>
        <taxon>Arthropoda</taxon>
        <taxon>Hexapoda</taxon>
        <taxon>Insecta</taxon>
        <taxon>Pterygota</taxon>
        <taxon>Neoptera</taxon>
        <taxon>Endopterygota</taxon>
        <taxon>Coleoptera</taxon>
        <taxon>Polyphaga</taxon>
        <taxon>Cucujiformia</taxon>
        <taxon>Chrysomeloidea</taxon>
        <taxon>Chrysomelidae</taxon>
        <taxon>Galerucinae</taxon>
        <taxon>Alticini</taxon>
        <taxon>Psylliodes</taxon>
    </lineage>
</organism>
<keyword evidence="11" id="KW-0812">Transmembrane</keyword>
<evidence type="ECO:0000256" key="1">
    <source>
        <dbReference type="ARBA" id="ARBA00000900"/>
    </source>
</evidence>
<keyword evidence="11" id="KW-0472">Membrane</keyword>
<keyword evidence="15" id="KW-1185">Reference proteome</keyword>
<evidence type="ECO:0000313" key="15">
    <source>
        <dbReference type="Proteomes" id="UP001153636"/>
    </source>
</evidence>
<dbReference type="PROSITE" id="PS50089">
    <property type="entry name" value="ZF_RING_2"/>
    <property type="match status" value="1"/>
</dbReference>
<dbReference type="Proteomes" id="UP001153636">
    <property type="component" value="Chromosome 8"/>
</dbReference>
<dbReference type="InterPro" id="IPR001841">
    <property type="entry name" value="Znf_RING"/>
</dbReference>
<protein>
    <recommendedName>
        <fullName evidence="10">E3 ubiquitin-protein ligase</fullName>
        <ecNumber evidence="10">2.3.2.27</ecNumber>
    </recommendedName>
</protein>
<evidence type="ECO:0000256" key="9">
    <source>
        <dbReference type="PROSITE-ProRule" id="PRU00455"/>
    </source>
</evidence>
<dbReference type="InterPro" id="IPR018121">
    <property type="entry name" value="7-in-absentia-prot_TRAF-dom"/>
</dbReference>
<comment type="similarity">
    <text evidence="3 10">Belongs to the SINA (Seven in absentia) family.</text>
</comment>
<comment type="domain">
    <text evidence="10">The RING-type zinc finger domain is essential for ubiquitin ligase activity.</text>
</comment>
<dbReference type="GO" id="GO:0031624">
    <property type="term" value="F:ubiquitin conjugating enzyme binding"/>
    <property type="evidence" value="ECO:0007669"/>
    <property type="project" value="TreeGrafter"/>
</dbReference>
<feature type="domain" description="RING-type" evidence="12">
    <location>
        <begin position="12"/>
        <end position="47"/>
    </location>
</feature>
<keyword evidence="6 9" id="KW-0863">Zinc-finger</keyword>
<keyword evidence="11" id="KW-1133">Transmembrane helix</keyword>
<dbReference type="PROSITE" id="PS51081">
    <property type="entry name" value="ZF_SIAH"/>
    <property type="match status" value="1"/>
</dbReference>